<keyword evidence="11" id="KW-0320">Glycogen biosynthesis</keyword>
<evidence type="ECO:0000256" key="11">
    <source>
        <dbReference type="ARBA" id="ARBA00023056"/>
    </source>
</evidence>
<evidence type="ECO:0000313" key="18">
    <source>
        <dbReference type="Proteomes" id="UP001518976"/>
    </source>
</evidence>
<gene>
    <name evidence="17" type="ORF">JW592_10190</name>
</gene>
<comment type="pathway">
    <text evidence="1">Glycan biosynthesis; glycogen biosynthesis.</text>
</comment>
<feature type="domain" description="Aminoglycoside phosphotransferase" evidence="15">
    <location>
        <begin position="160"/>
        <end position="358"/>
    </location>
</feature>
<evidence type="ECO:0000256" key="6">
    <source>
        <dbReference type="ARBA" id="ARBA00022600"/>
    </source>
</evidence>
<keyword evidence="18" id="KW-1185">Reference proteome</keyword>
<evidence type="ECO:0000256" key="13">
    <source>
        <dbReference type="ARBA" id="ARBA00031251"/>
    </source>
</evidence>
<dbReference type="InterPro" id="IPR040999">
    <property type="entry name" value="Mak_N_cap"/>
</dbReference>
<evidence type="ECO:0000313" key="17">
    <source>
        <dbReference type="EMBL" id="MBO8185831.1"/>
    </source>
</evidence>
<evidence type="ECO:0000256" key="1">
    <source>
        <dbReference type="ARBA" id="ARBA00004964"/>
    </source>
</evidence>
<dbReference type="EMBL" id="JAFFZN010000007">
    <property type="protein sequence ID" value="MBO8185831.1"/>
    <property type="molecule type" value="Genomic_DNA"/>
</dbReference>
<comment type="catalytic activity">
    <reaction evidence="14">
        <text>D-maltose + ATP = alpha-maltose 1-phosphate + ADP + H(+)</text>
        <dbReference type="Rhea" id="RHEA:31915"/>
        <dbReference type="ChEBI" id="CHEBI:15378"/>
        <dbReference type="ChEBI" id="CHEBI:17306"/>
        <dbReference type="ChEBI" id="CHEBI:30616"/>
        <dbReference type="ChEBI" id="CHEBI:63576"/>
        <dbReference type="ChEBI" id="CHEBI:456216"/>
        <dbReference type="EC" id="2.7.1.175"/>
    </reaction>
</comment>
<name>A0ABS3WRT4_9ACTN</name>
<evidence type="ECO:0000259" key="16">
    <source>
        <dbReference type="Pfam" id="PF18085"/>
    </source>
</evidence>
<keyword evidence="7" id="KW-0808">Transferase</keyword>
<evidence type="ECO:0000256" key="12">
    <source>
        <dbReference type="ARBA" id="ARBA00023277"/>
    </source>
</evidence>
<dbReference type="EC" id="2.7.1.175" evidence="4"/>
<evidence type="ECO:0000256" key="3">
    <source>
        <dbReference type="ARBA" id="ARBA00011245"/>
    </source>
</evidence>
<evidence type="ECO:0000256" key="8">
    <source>
        <dbReference type="ARBA" id="ARBA00022741"/>
    </source>
</evidence>
<evidence type="ECO:0000256" key="4">
    <source>
        <dbReference type="ARBA" id="ARBA00011962"/>
    </source>
</evidence>
<evidence type="ECO:0000256" key="14">
    <source>
        <dbReference type="ARBA" id="ARBA00049067"/>
    </source>
</evidence>
<evidence type="ECO:0000256" key="10">
    <source>
        <dbReference type="ARBA" id="ARBA00022840"/>
    </source>
</evidence>
<dbReference type="Proteomes" id="UP001518976">
    <property type="component" value="Unassembled WGS sequence"/>
</dbReference>
<dbReference type="SUPFAM" id="SSF56112">
    <property type="entry name" value="Protein kinase-like (PK-like)"/>
    <property type="match status" value="1"/>
</dbReference>
<evidence type="ECO:0000256" key="2">
    <source>
        <dbReference type="ARBA" id="ARBA00006219"/>
    </source>
</evidence>
<keyword evidence="6" id="KW-0321">Glycogen metabolism</keyword>
<dbReference type="Pfam" id="PF01636">
    <property type="entry name" value="APH"/>
    <property type="match status" value="1"/>
</dbReference>
<keyword evidence="8" id="KW-0547">Nucleotide-binding</keyword>
<evidence type="ECO:0000259" key="15">
    <source>
        <dbReference type="Pfam" id="PF01636"/>
    </source>
</evidence>
<evidence type="ECO:0000256" key="5">
    <source>
        <dbReference type="ARBA" id="ARBA00013882"/>
    </source>
</evidence>
<sequence length="475" mass="50739">MPQGGQAQPPLPGTQLVERHTVSDSCLDVIRSWLPRRRWYAGKGRPIEALTLVAATEVLPYRGSAPGLLHLLVDVRPPGDCYQLLLGIREALPPELAPALIGRPTTGPLRGTAVYEALQDPRLTSLLLERLATPGSLGRLRFSQTERWAAPPARPTPRPLDAEQSNSSVIYGNAAILKLFRRVEPGINPDLELTYALARQGSPHVPAPLAWFESTADVGDRTLGILQPYLAGTLDGWQLALRALARGADFTAAAHALGRTTARVHTGLAEALPTGTLTGPELMRTAEGMAGRLEAAGAAVPALRPYRAALLETFRALAALGARGRGLRAQRVHGDLHLGQALARGGGTGAEDWTLIDFEGEPARPLSERRAPQPVERDIAGMLRSFDYAACQGPAAGAESARARAWAAANRAAYCAGYAEACGRDPREEAVLLRAYETDKAVYEVLYEARNRPAWLGIPLSAVRRLAAPSSAPSA</sequence>
<comment type="caution">
    <text evidence="17">The sequence shown here is derived from an EMBL/GenBank/DDBJ whole genome shotgun (WGS) entry which is preliminary data.</text>
</comment>
<organism evidence="17 18">
    <name type="scientific">Streptomyces spirodelae</name>
    <dbReference type="NCBI Taxonomy" id="2812904"/>
    <lineage>
        <taxon>Bacteria</taxon>
        <taxon>Bacillati</taxon>
        <taxon>Actinomycetota</taxon>
        <taxon>Actinomycetes</taxon>
        <taxon>Kitasatosporales</taxon>
        <taxon>Streptomycetaceae</taxon>
        <taxon>Streptomyces</taxon>
    </lineage>
</organism>
<evidence type="ECO:0000256" key="7">
    <source>
        <dbReference type="ARBA" id="ARBA00022679"/>
    </source>
</evidence>
<dbReference type="Pfam" id="PF18085">
    <property type="entry name" value="Mak_N_cap"/>
    <property type="match status" value="1"/>
</dbReference>
<keyword evidence="12" id="KW-0119">Carbohydrate metabolism</keyword>
<accession>A0ABS3WRT4</accession>
<comment type="similarity">
    <text evidence="2">Belongs to the aminoglycoside phosphotransferase family.</text>
</comment>
<keyword evidence="9" id="KW-0418">Kinase</keyword>
<reference evidence="17 18" key="1">
    <citation type="submission" date="2021-02" db="EMBL/GenBank/DDBJ databases">
        <title>Streptomyces spirodelae sp. nov., isolated from duckweed.</title>
        <authorList>
            <person name="Saimee Y."/>
            <person name="Duangmal K."/>
        </authorList>
    </citation>
    <scope>NUCLEOTIDE SEQUENCE [LARGE SCALE GENOMIC DNA]</scope>
    <source>
        <strain evidence="17 18">DW4-2</strain>
    </source>
</reference>
<keyword evidence="10" id="KW-0067">ATP-binding</keyword>
<feature type="domain" description="Maltokinase N-terminal cap" evidence="16">
    <location>
        <begin position="33"/>
        <end position="120"/>
    </location>
</feature>
<dbReference type="InterPro" id="IPR002575">
    <property type="entry name" value="Aminoglycoside_PTrfase"/>
</dbReference>
<dbReference type="InterPro" id="IPR011009">
    <property type="entry name" value="Kinase-like_dom_sf"/>
</dbReference>
<protein>
    <recommendedName>
        <fullName evidence="5">Maltokinase</fullName>
        <ecNumber evidence="4">2.7.1.175</ecNumber>
    </recommendedName>
    <alternativeName>
        <fullName evidence="13">Maltose-1-phosphate synthase</fullName>
    </alternativeName>
</protein>
<dbReference type="Gene3D" id="3.90.1200.10">
    <property type="match status" value="1"/>
</dbReference>
<evidence type="ECO:0000256" key="9">
    <source>
        <dbReference type="ARBA" id="ARBA00022777"/>
    </source>
</evidence>
<proteinExistence type="inferred from homology"/>
<comment type="subunit">
    <text evidence="3">Monomer.</text>
</comment>